<dbReference type="PROSITE" id="PS51175">
    <property type="entry name" value="CBM6"/>
    <property type="match status" value="1"/>
</dbReference>
<dbReference type="Pfam" id="PF16990">
    <property type="entry name" value="CBM_35"/>
    <property type="match status" value="1"/>
</dbReference>
<evidence type="ECO:0000256" key="1">
    <source>
        <dbReference type="ARBA" id="ARBA00009865"/>
    </source>
</evidence>
<dbReference type="Proteomes" id="UP001589818">
    <property type="component" value="Unassembled WGS sequence"/>
</dbReference>
<evidence type="ECO:0000256" key="5">
    <source>
        <dbReference type="PROSITE-ProRule" id="PRU01353"/>
    </source>
</evidence>
<dbReference type="SUPFAM" id="SSF51445">
    <property type="entry name" value="(Trans)glycosidases"/>
    <property type="match status" value="1"/>
</dbReference>
<dbReference type="SUPFAM" id="SSF49785">
    <property type="entry name" value="Galactose-binding domain-like"/>
    <property type="match status" value="4"/>
</dbReference>
<feature type="chain" id="PRO_5046830437" evidence="6">
    <location>
        <begin position="33"/>
        <end position="1429"/>
    </location>
</feature>
<dbReference type="InterPro" id="IPR015882">
    <property type="entry name" value="HEX_bac_N"/>
</dbReference>
<dbReference type="EMBL" id="JBHLVF010000034">
    <property type="protein sequence ID" value="MFC0393844.1"/>
    <property type="molecule type" value="Genomic_DNA"/>
</dbReference>
<comment type="caution">
    <text evidence="10">The sequence shown here is derived from an EMBL/GenBank/DDBJ whole genome shotgun (WGS) entry which is preliminary data.</text>
</comment>
<comment type="similarity">
    <text evidence="5">Belongs to the glycosyl hydrolase 84 family.</text>
</comment>
<feature type="signal peptide" evidence="6">
    <location>
        <begin position="1"/>
        <end position="32"/>
    </location>
</feature>
<dbReference type="InterPro" id="IPR023296">
    <property type="entry name" value="Glyco_hydro_beta-prop_sf"/>
</dbReference>
<dbReference type="Pfam" id="PF04616">
    <property type="entry name" value="Glyco_hydro_43"/>
    <property type="match status" value="1"/>
</dbReference>
<dbReference type="InterPro" id="IPR006710">
    <property type="entry name" value="Glyco_hydro_43"/>
</dbReference>
<organism evidence="10 11">
    <name type="scientific">Paenibacillus mendelii</name>
    <dbReference type="NCBI Taxonomy" id="206163"/>
    <lineage>
        <taxon>Bacteria</taxon>
        <taxon>Bacillati</taxon>
        <taxon>Bacillota</taxon>
        <taxon>Bacilli</taxon>
        <taxon>Bacillales</taxon>
        <taxon>Paenibacillaceae</taxon>
        <taxon>Paenibacillus</taxon>
    </lineage>
</organism>
<evidence type="ECO:0000256" key="3">
    <source>
        <dbReference type="ARBA" id="ARBA00022801"/>
    </source>
</evidence>
<dbReference type="PANTHER" id="PTHR43817:SF1">
    <property type="entry name" value="HYDROLASE, FAMILY 43, PUTATIVE (AFU_ORTHOLOGUE AFUA_3G01660)-RELATED"/>
    <property type="match status" value="1"/>
</dbReference>
<dbReference type="CDD" id="cd04081">
    <property type="entry name" value="CBM35_galactosidase-like"/>
    <property type="match status" value="1"/>
</dbReference>
<dbReference type="InterPro" id="IPR008979">
    <property type="entry name" value="Galactose-bd-like_sf"/>
</dbReference>
<gene>
    <name evidence="10" type="ORF">ACFFJ8_21045</name>
</gene>
<feature type="domain" description="F5/8 type C" evidence="7">
    <location>
        <begin position="662"/>
        <end position="821"/>
    </location>
</feature>
<evidence type="ECO:0000313" key="10">
    <source>
        <dbReference type="EMBL" id="MFC0393844.1"/>
    </source>
</evidence>
<evidence type="ECO:0000259" key="9">
    <source>
        <dbReference type="PROSITE" id="PS52009"/>
    </source>
</evidence>
<evidence type="ECO:0000313" key="11">
    <source>
        <dbReference type="Proteomes" id="UP001589818"/>
    </source>
</evidence>
<dbReference type="InterPro" id="IPR017853">
    <property type="entry name" value="GH"/>
</dbReference>
<dbReference type="Gene3D" id="3.30.379.10">
    <property type="entry name" value="Chitobiase/beta-hexosaminidase domain 2-like"/>
    <property type="match status" value="1"/>
</dbReference>
<dbReference type="RefSeq" id="WP_204820494.1">
    <property type="nucleotide sequence ID" value="NZ_JANHOF010000013.1"/>
</dbReference>
<dbReference type="InterPro" id="IPR000421">
    <property type="entry name" value="FA58C"/>
</dbReference>
<reference evidence="10 11" key="1">
    <citation type="submission" date="2024-09" db="EMBL/GenBank/DDBJ databases">
        <authorList>
            <person name="Sun Q."/>
            <person name="Mori K."/>
        </authorList>
    </citation>
    <scope>NUCLEOTIDE SEQUENCE [LARGE SCALE GENOMIC DNA]</scope>
    <source>
        <strain evidence="10 11">CCM 4839</strain>
    </source>
</reference>
<feature type="domain" description="GH84" evidence="9">
    <location>
        <begin position="191"/>
        <end position="495"/>
    </location>
</feature>
<keyword evidence="3 5" id="KW-0378">Hydrolase</keyword>
<accession>A0ABV6JD63</accession>
<dbReference type="Pfam" id="PF00754">
    <property type="entry name" value="F5_F8_type_C"/>
    <property type="match status" value="3"/>
</dbReference>
<proteinExistence type="inferred from homology"/>
<keyword evidence="2 6" id="KW-0732">Signal</keyword>
<feature type="domain" description="F5/8 type C" evidence="7">
    <location>
        <begin position="507"/>
        <end position="643"/>
    </location>
</feature>
<dbReference type="PROSITE" id="PS50022">
    <property type="entry name" value="FA58C_3"/>
    <property type="match status" value="3"/>
</dbReference>
<dbReference type="InterPro" id="IPR011496">
    <property type="entry name" value="O-GlcNAcase_cat"/>
</dbReference>
<dbReference type="PROSITE" id="PS52009">
    <property type="entry name" value="GH84"/>
    <property type="match status" value="1"/>
</dbReference>
<evidence type="ECO:0000256" key="2">
    <source>
        <dbReference type="ARBA" id="ARBA00022729"/>
    </source>
</evidence>
<dbReference type="SUPFAM" id="SSF55545">
    <property type="entry name" value="beta-N-acetylhexosaminidase-like domain"/>
    <property type="match status" value="1"/>
</dbReference>
<dbReference type="InterPro" id="IPR029018">
    <property type="entry name" value="Hex-like_dom2"/>
</dbReference>
<dbReference type="InterPro" id="IPR005084">
    <property type="entry name" value="CBM6"/>
</dbReference>
<dbReference type="Pfam" id="PF07555">
    <property type="entry name" value="NAGidase"/>
    <property type="match status" value="1"/>
</dbReference>
<keyword evidence="11" id="KW-1185">Reference proteome</keyword>
<keyword evidence="4 5" id="KW-0326">Glycosidase</keyword>
<dbReference type="Gene3D" id="3.20.20.80">
    <property type="entry name" value="Glycosidases"/>
    <property type="match status" value="1"/>
</dbReference>
<feature type="domain" description="F5/8 type C" evidence="7">
    <location>
        <begin position="822"/>
        <end position="978"/>
    </location>
</feature>
<dbReference type="CDD" id="cd18820">
    <property type="entry name" value="GH43_LbAraf43-like"/>
    <property type="match status" value="1"/>
</dbReference>
<feature type="active site" description="Proton donor" evidence="5">
    <location>
        <position position="310"/>
    </location>
</feature>
<feature type="domain" description="CBM6" evidence="8">
    <location>
        <begin position="1303"/>
        <end position="1425"/>
    </location>
</feature>
<dbReference type="PANTHER" id="PTHR43817">
    <property type="entry name" value="GLYCOSYL HYDROLASE"/>
    <property type="match status" value="1"/>
</dbReference>
<dbReference type="Gene3D" id="2.60.120.260">
    <property type="entry name" value="Galactose-binding domain-like"/>
    <property type="match status" value="4"/>
</dbReference>
<evidence type="ECO:0000259" key="7">
    <source>
        <dbReference type="PROSITE" id="PS50022"/>
    </source>
</evidence>
<dbReference type="SUPFAM" id="SSF75005">
    <property type="entry name" value="Arabinanase/levansucrase/invertase"/>
    <property type="match status" value="1"/>
</dbReference>
<evidence type="ECO:0000256" key="6">
    <source>
        <dbReference type="SAM" id="SignalP"/>
    </source>
</evidence>
<evidence type="ECO:0000256" key="4">
    <source>
        <dbReference type="ARBA" id="ARBA00023295"/>
    </source>
</evidence>
<protein>
    <submittedName>
        <fullName evidence="10">Family 43 glycosylhydrolase</fullName>
    </submittedName>
</protein>
<dbReference type="Gene3D" id="2.115.10.20">
    <property type="entry name" value="Glycosyl hydrolase domain, family 43"/>
    <property type="match status" value="1"/>
</dbReference>
<name>A0ABV6JD63_9BACL</name>
<comment type="similarity">
    <text evidence="1">Belongs to the glycosyl hydrolase 43 family.</text>
</comment>
<dbReference type="Pfam" id="PF02838">
    <property type="entry name" value="Glyco_hydro_20b"/>
    <property type="match status" value="1"/>
</dbReference>
<evidence type="ECO:0000259" key="8">
    <source>
        <dbReference type="PROSITE" id="PS51175"/>
    </source>
</evidence>
<sequence length="1429" mass="158571">MQRYLMHLAKTATVLAIIAIGFLSAPSESANAMIADIDKIVPTPQQVSYTDEFLTLHDGTSYKAAIVIGREASPAEEEGADLLQRVLARKNGQQIPILYDDQSNSAYSVVIAIGTKNTNTVNGSHSIDVPDHKEGYAIERALAANRHIVLVTGYEAIGAYYGSTSLAQMIDSSGALTRLRVISVRDYPDMDMRIIKDINTQFHVNNEGEFSYSDARDWMHMLPLLKINVFSLCYSHLLENGWKSPTLEYLSTVKELSNYERDKGIIQFMQEVNPGYSGGMPTDEEFTTLLDLFKLSLDEGASKIMLAFDDQAYSDPAKHRDLANKLQKSLSGQEGFYLLATPEKYNLTESTIGTYLNTFTSGLLPEIGAVWTGYDVFSTALTPAHVSTWRNYTSNPYKIPFYWHNDYELLDTRLNFSDPDVPKWEIDNYYFTDQRVPFKTKTKVPPAQSLTLPGGYVWNDMPRNTSEGVIENIFRPTTPHKIYAISMANWMWNPDAYMNDATEFARAKKYWDTIVSNPGFKQTATASSQFSAAYAPDKAVDGINSNDSVENTWATASGAALHSSWWKLDLGKKQKMEGVRVKYRELAKKAYMVPSSVTVQISNDNVNWTTVVNQSTNVPQENSTYASEVYLYPFQGEARYVQLKFPTGGQSTLIELSEVEIAQEKAVTASTNLAIGKTASASSQYDGTYAAGKANDGLNSHGTDNPDNAWSSASGTSLNSWWKVDLGQQETFKTIEVKFREHIANAAYMVPKTITIQTSNDNTNWTTLIARSANVPTNGQPYASSAYSYSINGQGRYVRLLFEDGGQDTLVQLSEVGIYNRSLPQHQRQTLNAAFKRKATASSEYSTMYPASKANDGTNSRRTAENAWASSAAGAVNSWWEVDLGAQTSIQDVALYFREYPYGIAYTVPSNITFEVSNDKVTWTNVKSATNVPAEGLSYDSSKYTYTLNASGRYLRLKFPGGGQSSLVELSEVEVRSPMLVRSDFHNVISQDGADPWMYKHTDGYYYYTRTTGNNVTIWRSKTLSGIESGEKKVVWTPPTNNPNAANCRSIWAPEIHFLSNAWYVYYSATTCADTKDVNHRMFVLENTSADPFQGTFTDKGKITDSTDLWAIDGTVLNLAGQLYWFWSGWDSPYQNRQNIYVASMSNPYTLSSARTLISSPTLSWEMSQFPYINEAPQPIVKDNKVNLVYSADGSWSNNYNLGLLTASTTSNLLSAASWTKNNASVFSSGSGIFGPGHNSFTKSPDGTEDWLIYHAARWSGAGWTRNVRAQPFTWNADNTPNLSVPVSPNFPIRAPSGEPERKRYEAEEATIANGAKRVQDETASGRKKVGYIDNTNSYVEFDVTVESAGTYILLARTANGTNGSLSSAYNMSVNGGASQVVDIVYSGWGNWGTTVVEKTLTAGHNKIRFTKGANYAEIDYLDIMLKPQ</sequence>